<dbReference type="AlphaFoldDB" id="A0A1G2B5R1"/>
<feature type="coiled-coil region" evidence="1">
    <location>
        <begin position="24"/>
        <end position="86"/>
    </location>
</feature>
<reference evidence="2 3" key="1">
    <citation type="journal article" date="2016" name="Nat. Commun.">
        <title>Thousands of microbial genomes shed light on interconnected biogeochemical processes in an aquifer system.</title>
        <authorList>
            <person name="Anantharaman K."/>
            <person name="Brown C.T."/>
            <person name="Hug L.A."/>
            <person name="Sharon I."/>
            <person name="Castelle C.J."/>
            <person name="Probst A.J."/>
            <person name="Thomas B.C."/>
            <person name="Singh A."/>
            <person name="Wilkins M.J."/>
            <person name="Karaoz U."/>
            <person name="Brodie E.L."/>
            <person name="Williams K.H."/>
            <person name="Hubbard S.S."/>
            <person name="Banfield J.F."/>
        </authorList>
    </citation>
    <scope>NUCLEOTIDE SEQUENCE [LARGE SCALE GENOMIC DNA]</scope>
</reference>
<protein>
    <submittedName>
        <fullName evidence="2">Uncharacterized protein</fullName>
    </submittedName>
</protein>
<gene>
    <name evidence="2" type="ORF">A3F54_05560</name>
</gene>
<dbReference type="Proteomes" id="UP000176952">
    <property type="component" value="Unassembled WGS sequence"/>
</dbReference>
<sequence length="134" mass="15676">MNESQDLVTKKYLQESFKDFGETLMKIFVTKDELKETRQELKKEIRANKKDVNIVKADLNIVKLEIQEMRQENRSAKDEILRSNAKLLKSNDNITKLILRGEAERAATTHRMDRIESDFGPRITVLEEAHKQCN</sequence>
<name>A0A1G2B5R1_9BACT</name>
<comment type="caution">
    <text evidence="2">The sequence shown here is derived from an EMBL/GenBank/DDBJ whole genome shotgun (WGS) entry which is preliminary data.</text>
</comment>
<evidence type="ECO:0000313" key="3">
    <source>
        <dbReference type="Proteomes" id="UP000176952"/>
    </source>
</evidence>
<organism evidence="2 3">
    <name type="scientific">Candidatus Kerfeldbacteria bacterium RIFCSPHIGHO2_12_FULL_48_17</name>
    <dbReference type="NCBI Taxonomy" id="1798542"/>
    <lineage>
        <taxon>Bacteria</taxon>
        <taxon>Candidatus Kerfeldiibacteriota</taxon>
    </lineage>
</organism>
<evidence type="ECO:0000313" key="2">
    <source>
        <dbReference type="EMBL" id="OGY84544.1"/>
    </source>
</evidence>
<accession>A0A1G2B5R1</accession>
<keyword evidence="1" id="KW-0175">Coiled coil</keyword>
<proteinExistence type="predicted"/>
<dbReference type="EMBL" id="MHKD01000013">
    <property type="protein sequence ID" value="OGY84544.1"/>
    <property type="molecule type" value="Genomic_DNA"/>
</dbReference>
<evidence type="ECO:0000256" key="1">
    <source>
        <dbReference type="SAM" id="Coils"/>
    </source>
</evidence>
<dbReference type="STRING" id="1798542.A3F54_05560"/>